<gene>
    <name evidence="2" type="ORF">KDH_66620</name>
</gene>
<evidence type="ECO:0000313" key="3">
    <source>
        <dbReference type="Proteomes" id="UP001344906"/>
    </source>
</evidence>
<keyword evidence="1" id="KW-0472">Membrane</keyword>
<protein>
    <submittedName>
        <fullName evidence="2">Uncharacterized protein</fullName>
    </submittedName>
</protein>
<keyword evidence="1" id="KW-0812">Transmembrane</keyword>
<dbReference type="EMBL" id="BSRI01000002">
    <property type="protein sequence ID" value="GLV59838.1"/>
    <property type="molecule type" value="Genomic_DNA"/>
</dbReference>
<proteinExistence type="predicted"/>
<feature type="transmembrane region" description="Helical" evidence="1">
    <location>
        <begin position="40"/>
        <end position="59"/>
    </location>
</feature>
<keyword evidence="1" id="KW-1133">Transmembrane helix</keyword>
<evidence type="ECO:0000313" key="2">
    <source>
        <dbReference type="EMBL" id="GLV59838.1"/>
    </source>
</evidence>
<reference evidence="2 3" key="1">
    <citation type="submission" date="2023-02" db="EMBL/GenBank/DDBJ databases">
        <title>Dictyobacter halimunensis sp. nov., a new member of the class Ktedonobacteria from forest soil in a geothermal area.</title>
        <authorList>
            <person name="Rachmania M.K."/>
            <person name="Ningsih F."/>
            <person name="Sakai Y."/>
            <person name="Yabe S."/>
            <person name="Yokota A."/>
            <person name="Sjamsuridzal W."/>
        </authorList>
    </citation>
    <scope>NUCLEOTIDE SEQUENCE [LARGE SCALE GENOMIC DNA]</scope>
    <source>
        <strain evidence="2 3">S3.2.2.5</strain>
    </source>
</reference>
<feature type="transmembrane region" description="Helical" evidence="1">
    <location>
        <begin position="12"/>
        <end position="34"/>
    </location>
</feature>
<comment type="caution">
    <text evidence="2">The sequence shown here is derived from an EMBL/GenBank/DDBJ whole genome shotgun (WGS) entry which is preliminary data.</text>
</comment>
<name>A0ABQ6G004_9CHLR</name>
<dbReference type="RefSeq" id="WP_338256662.1">
    <property type="nucleotide sequence ID" value="NZ_BSRI01000002.1"/>
</dbReference>
<sequence length="87" mass="10319">MKVFLNVLKVFGWIGACMFVAPGMIVFVWALMIGNYHQYLIGRTWASVGALLGMPYYFIQPFRRMRHQPLKKIRHHKVHPSFRKKKQ</sequence>
<dbReference type="Proteomes" id="UP001344906">
    <property type="component" value="Unassembled WGS sequence"/>
</dbReference>
<organism evidence="2 3">
    <name type="scientific">Dictyobacter halimunensis</name>
    <dbReference type="NCBI Taxonomy" id="3026934"/>
    <lineage>
        <taxon>Bacteria</taxon>
        <taxon>Bacillati</taxon>
        <taxon>Chloroflexota</taxon>
        <taxon>Ktedonobacteria</taxon>
        <taxon>Ktedonobacterales</taxon>
        <taxon>Dictyobacteraceae</taxon>
        <taxon>Dictyobacter</taxon>
    </lineage>
</organism>
<accession>A0ABQ6G004</accession>
<evidence type="ECO:0000256" key="1">
    <source>
        <dbReference type="SAM" id="Phobius"/>
    </source>
</evidence>
<keyword evidence="3" id="KW-1185">Reference proteome</keyword>